<dbReference type="STRING" id="45351.A7ST15"/>
<dbReference type="InterPro" id="IPR050931">
    <property type="entry name" value="Mito_Protein_Transport_Metaxin"/>
</dbReference>
<keyword evidence="3" id="KW-0813">Transport</keyword>
<feature type="region of interest" description="Disordered" evidence="8">
    <location>
        <begin position="300"/>
        <end position="325"/>
    </location>
</feature>
<name>A7ST15_NEMVE</name>
<evidence type="ECO:0008006" key="14">
    <source>
        <dbReference type="Google" id="ProtNLM"/>
    </source>
</evidence>
<dbReference type="CDD" id="cd03078">
    <property type="entry name" value="GST_N_Metaxin1_like"/>
    <property type="match status" value="1"/>
</dbReference>
<dbReference type="InterPro" id="IPR019564">
    <property type="entry name" value="Sam37/metaxin_N"/>
</dbReference>
<dbReference type="Pfam" id="PF10568">
    <property type="entry name" value="Tom37"/>
    <property type="match status" value="1"/>
</dbReference>
<dbReference type="SUPFAM" id="SSF47616">
    <property type="entry name" value="GST C-terminal domain-like"/>
    <property type="match status" value="1"/>
</dbReference>
<dbReference type="GO" id="GO:0007005">
    <property type="term" value="P:mitochondrion organization"/>
    <property type="evidence" value="ECO:0000318"/>
    <property type="project" value="GO_Central"/>
</dbReference>
<dbReference type="InterPro" id="IPR033468">
    <property type="entry name" value="Metaxin_GST"/>
</dbReference>
<evidence type="ECO:0000259" key="10">
    <source>
        <dbReference type="Pfam" id="PF10568"/>
    </source>
</evidence>
<dbReference type="PANTHER" id="PTHR12289">
    <property type="entry name" value="METAXIN RELATED"/>
    <property type="match status" value="1"/>
</dbReference>
<sequence>MADVLELFSWPGDFGLPSVDIPCLAVLSYVKFAGCPLKVNRSNKFWKSPTWEFPVMKSGEEVLTSPYKIMDHLRQKNFNADYQLTAKQGADTLAFIALIEDKLLPAMHYTLWVDSKNYVEFTRPMYARKLPLPLNFFVPGRIANQKKLRIGHKLDPEEEEANGELENMLFKEAIECLTHLSVLLGDKDFFFGESPTTLDAVAFAHLALIWRAPSLPNNKLANYLKGYDNLYNFCGRILQRYFPPDPEDPQQYKPSPTHPSLDEDPYQKRKMWLSVGIAVVAMVTYAVLSGLVQIEYKKDEKQETGDDELLPDVTSFQYQDERDDE</sequence>
<keyword evidence="4" id="KW-1000">Mitochondrion outer membrane</keyword>
<reference evidence="12 13" key="1">
    <citation type="journal article" date="2007" name="Science">
        <title>Sea anemone genome reveals ancestral eumetazoan gene repertoire and genomic organization.</title>
        <authorList>
            <person name="Putnam N.H."/>
            <person name="Srivastava M."/>
            <person name="Hellsten U."/>
            <person name="Dirks B."/>
            <person name="Chapman J."/>
            <person name="Salamov A."/>
            <person name="Terry A."/>
            <person name="Shapiro H."/>
            <person name="Lindquist E."/>
            <person name="Kapitonov V.V."/>
            <person name="Jurka J."/>
            <person name="Genikhovich G."/>
            <person name="Grigoriev I.V."/>
            <person name="Lucas S.M."/>
            <person name="Steele R.E."/>
            <person name="Finnerty J.R."/>
            <person name="Technau U."/>
            <person name="Martindale M.Q."/>
            <person name="Rokhsar D.S."/>
        </authorList>
    </citation>
    <scope>NUCLEOTIDE SEQUENCE [LARGE SCALE GENOMIC DNA]</scope>
    <source>
        <strain evidence="13">CH2 X CH6</strain>
    </source>
</reference>
<dbReference type="Pfam" id="PF17171">
    <property type="entry name" value="GST_C_6"/>
    <property type="match status" value="1"/>
</dbReference>
<gene>
    <name evidence="12" type="ORF">NEMVEDRAFT_v1g235919</name>
</gene>
<dbReference type="InParanoid" id="A7ST15"/>
<organism evidence="12 13">
    <name type="scientific">Nematostella vectensis</name>
    <name type="common">Starlet sea anemone</name>
    <dbReference type="NCBI Taxonomy" id="45351"/>
    <lineage>
        <taxon>Eukaryota</taxon>
        <taxon>Metazoa</taxon>
        <taxon>Cnidaria</taxon>
        <taxon>Anthozoa</taxon>
        <taxon>Hexacorallia</taxon>
        <taxon>Actiniaria</taxon>
        <taxon>Edwardsiidae</taxon>
        <taxon>Nematostella</taxon>
    </lineage>
</organism>
<evidence type="ECO:0000256" key="7">
    <source>
        <dbReference type="ARBA" id="ARBA00023136"/>
    </source>
</evidence>
<feature type="domain" description="Mitochondrial outer membrane transport complex Sam37/metaxin N-terminal" evidence="10">
    <location>
        <begin position="23"/>
        <end position="142"/>
    </location>
</feature>
<evidence type="ECO:0000256" key="3">
    <source>
        <dbReference type="ARBA" id="ARBA00022448"/>
    </source>
</evidence>
<dbReference type="OMA" id="PIPFNFY"/>
<evidence type="ECO:0000256" key="8">
    <source>
        <dbReference type="SAM" id="MobiDB-lite"/>
    </source>
</evidence>
<dbReference type="Proteomes" id="UP000001593">
    <property type="component" value="Unassembled WGS sequence"/>
</dbReference>
<feature type="region of interest" description="Disordered" evidence="8">
    <location>
        <begin position="244"/>
        <end position="263"/>
    </location>
</feature>
<dbReference type="SFLD" id="SFLDG01180">
    <property type="entry name" value="SUF1"/>
    <property type="match status" value="1"/>
</dbReference>
<dbReference type="SFLD" id="SFLDS00019">
    <property type="entry name" value="Glutathione_Transferase_(cytos"/>
    <property type="match status" value="1"/>
</dbReference>
<protein>
    <recommendedName>
        <fullName evidence="14">Metaxin</fullName>
    </recommendedName>
</protein>
<dbReference type="InterPro" id="IPR040079">
    <property type="entry name" value="Glutathione_S-Trfase"/>
</dbReference>
<dbReference type="PANTHER" id="PTHR12289:SF41">
    <property type="entry name" value="FAILED AXON CONNECTIONS-RELATED"/>
    <property type="match status" value="1"/>
</dbReference>
<dbReference type="GO" id="GO:0001401">
    <property type="term" value="C:SAM complex"/>
    <property type="evidence" value="ECO:0000318"/>
    <property type="project" value="GO_Central"/>
</dbReference>
<dbReference type="KEGG" id="nve:5504336"/>
<evidence type="ECO:0000313" key="13">
    <source>
        <dbReference type="Proteomes" id="UP000001593"/>
    </source>
</evidence>
<evidence type="ECO:0000256" key="4">
    <source>
        <dbReference type="ARBA" id="ARBA00022787"/>
    </source>
</evidence>
<proteinExistence type="inferred from homology"/>
<dbReference type="eggNOG" id="KOG3028">
    <property type="taxonomic scope" value="Eukaryota"/>
</dbReference>
<keyword evidence="9" id="KW-0812">Transmembrane</keyword>
<keyword evidence="7 9" id="KW-0472">Membrane</keyword>
<comment type="subcellular location">
    <subcellularLocation>
        <location evidence="1">Mitochondrion outer membrane</location>
    </subcellularLocation>
</comment>
<dbReference type="InterPro" id="IPR036282">
    <property type="entry name" value="Glutathione-S-Trfase_C_sf"/>
</dbReference>
<dbReference type="Gene3D" id="1.20.1050.10">
    <property type="match status" value="1"/>
</dbReference>
<dbReference type="CDD" id="cd03212">
    <property type="entry name" value="GST_C_Metaxin1_3"/>
    <property type="match status" value="1"/>
</dbReference>
<evidence type="ECO:0000259" key="11">
    <source>
        <dbReference type="Pfam" id="PF17171"/>
    </source>
</evidence>
<dbReference type="HOGENOM" id="CLU_044137_5_0_1"/>
<comment type="similarity">
    <text evidence="2">Belongs to the metaxin family.</text>
</comment>
<feature type="domain" description="Metaxin glutathione S-transferase" evidence="11">
    <location>
        <begin position="173"/>
        <end position="237"/>
    </location>
</feature>
<evidence type="ECO:0000256" key="9">
    <source>
        <dbReference type="SAM" id="Phobius"/>
    </source>
</evidence>
<evidence type="ECO:0000256" key="2">
    <source>
        <dbReference type="ARBA" id="ARBA00009170"/>
    </source>
</evidence>
<dbReference type="AlphaFoldDB" id="A7ST15"/>
<dbReference type="GO" id="GO:0015031">
    <property type="term" value="P:protein transport"/>
    <property type="evidence" value="ECO:0007669"/>
    <property type="project" value="UniProtKB-KW"/>
</dbReference>
<evidence type="ECO:0000256" key="6">
    <source>
        <dbReference type="ARBA" id="ARBA00023128"/>
    </source>
</evidence>
<keyword evidence="13" id="KW-1185">Reference proteome</keyword>
<keyword evidence="5" id="KW-0653">Protein transport</keyword>
<evidence type="ECO:0000313" key="12">
    <source>
        <dbReference type="EMBL" id="EDO33160.1"/>
    </source>
</evidence>
<evidence type="ECO:0000256" key="5">
    <source>
        <dbReference type="ARBA" id="ARBA00022927"/>
    </source>
</evidence>
<accession>A7ST15</accession>
<evidence type="ECO:0000256" key="1">
    <source>
        <dbReference type="ARBA" id="ARBA00004294"/>
    </source>
</evidence>
<dbReference type="EMBL" id="DS469787">
    <property type="protein sequence ID" value="EDO33160.1"/>
    <property type="molecule type" value="Genomic_DNA"/>
</dbReference>
<dbReference type="PhylomeDB" id="A7ST15"/>
<keyword evidence="9" id="KW-1133">Transmembrane helix</keyword>
<feature type="transmembrane region" description="Helical" evidence="9">
    <location>
        <begin position="271"/>
        <end position="292"/>
    </location>
</feature>
<keyword evidence="6" id="KW-0496">Mitochondrion</keyword>